<feature type="compositionally biased region" description="Basic and acidic residues" evidence="1">
    <location>
        <begin position="154"/>
        <end position="165"/>
    </location>
</feature>
<feature type="compositionally biased region" description="Basic and acidic residues" evidence="1">
    <location>
        <begin position="248"/>
        <end position="260"/>
    </location>
</feature>
<dbReference type="InterPro" id="IPR040187">
    <property type="entry name" value="OCAD1/2"/>
</dbReference>
<feature type="region of interest" description="Disordered" evidence="1">
    <location>
        <begin position="151"/>
        <end position="260"/>
    </location>
</feature>
<name>A0A2J7PH82_9NEOP</name>
<feature type="compositionally biased region" description="Pro residues" evidence="1">
    <location>
        <begin position="16"/>
        <end position="26"/>
    </location>
</feature>
<organism evidence="4 5">
    <name type="scientific">Cryptotermes secundus</name>
    <dbReference type="NCBI Taxonomy" id="105785"/>
    <lineage>
        <taxon>Eukaryota</taxon>
        <taxon>Metazoa</taxon>
        <taxon>Ecdysozoa</taxon>
        <taxon>Arthropoda</taxon>
        <taxon>Hexapoda</taxon>
        <taxon>Insecta</taxon>
        <taxon>Pterygota</taxon>
        <taxon>Neoptera</taxon>
        <taxon>Polyneoptera</taxon>
        <taxon>Dictyoptera</taxon>
        <taxon>Blattodea</taxon>
        <taxon>Blattoidea</taxon>
        <taxon>Termitoidae</taxon>
        <taxon>Kalotermitidae</taxon>
        <taxon>Cryptotermitinae</taxon>
        <taxon>Cryptotermes</taxon>
    </lineage>
</organism>
<feature type="compositionally biased region" description="Pro residues" evidence="1">
    <location>
        <begin position="237"/>
        <end position="246"/>
    </location>
</feature>
<feature type="transmembrane region" description="Helical" evidence="2">
    <location>
        <begin position="80"/>
        <end position="100"/>
    </location>
</feature>
<dbReference type="STRING" id="105785.A0A2J7PH82"/>
<protein>
    <submittedName>
        <fullName evidence="4">OCIA domain-containing protein 1</fullName>
    </submittedName>
</protein>
<dbReference type="InParanoid" id="A0A2J7PH82"/>
<reference evidence="4 5" key="1">
    <citation type="submission" date="2017-12" db="EMBL/GenBank/DDBJ databases">
        <title>Hemimetabolous genomes reveal molecular basis of termite eusociality.</title>
        <authorList>
            <person name="Harrison M.C."/>
            <person name="Jongepier E."/>
            <person name="Robertson H.M."/>
            <person name="Arning N."/>
            <person name="Bitard-Feildel T."/>
            <person name="Chao H."/>
            <person name="Childers C.P."/>
            <person name="Dinh H."/>
            <person name="Doddapaneni H."/>
            <person name="Dugan S."/>
            <person name="Gowin J."/>
            <person name="Greiner C."/>
            <person name="Han Y."/>
            <person name="Hu H."/>
            <person name="Hughes D.S.T."/>
            <person name="Huylmans A.-K."/>
            <person name="Kemena C."/>
            <person name="Kremer L.P.M."/>
            <person name="Lee S.L."/>
            <person name="Lopez-Ezquerra A."/>
            <person name="Mallet L."/>
            <person name="Monroy-Kuhn J.M."/>
            <person name="Moser A."/>
            <person name="Murali S.C."/>
            <person name="Muzny D.M."/>
            <person name="Otani S."/>
            <person name="Piulachs M.-D."/>
            <person name="Poelchau M."/>
            <person name="Qu J."/>
            <person name="Schaub F."/>
            <person name="Wada-Katsumata A."/>
            <person name="Worley K.C."/>
            <person name="Xie Q."/>
            <person name="Ylla G."/>
            <person name="Poulsen M."/>
            <person name="Gibbs R.A."/>
            <person name="Schal C."/>
            <person name="Richards S."/>
            <person name="Belles X."/>
            <person name="Korb J."/>
            <person name="Bornberg-Bauer E."/>
        </authorList>
    </citation>
    <scope>NUCLEOTIDE SEQUENCE [LARGE SCALE GENOMIC DNA]</scope>
    <source>
        <tissue evidence="4">Whole body</tissue>
    </source>
</reference>
<evidence type="ECO:0000256" key="1">
    <source>
        <dbReference type="SAM" id="MobiDB-lite"/>
    </source>
</evidence>
<proteinExistence type="predicted"/>
<sequence>MDRNTGQDSSNYGAPSGPPIHGPQQPPATQYRFSNEELRVLRQCNRDSFYQRCIPLASILGIGTYYGVQSGYLKPHSRWGAVPKVTLAAIVGYFLGKISYQSKCAEMMMRLPNSRLGEALRQKRLKGGFQETITMDPNLSLPAFGDVETYSDVGPHHEIDMDRPYQEGLDDSQRPTLDSPLSEEEGLPAGTQPWSATYEELRRKNREEYEQKKTKQFRGVTSSEDVPAVIRPRGPHPDVPPSPPPAWNREKNQYGDVWEK</sequence>
<dbReference type="PANTHER" id="PTHR13336">
    <property type="entry name" value="OVARIAN CARCINOMA IMMUNOREACTIVE ANTIGEN"/>
    <property type="match status" value="1"/>
</dbReference>
<keyword evidence="2" id="KW-0472">Membrane</keyword>
<keyword evidence="2" id="KW-1133">Transmembrane helix</keyword>
<dbReference type="OrthoDB" id="6513616at2759"/>
<dbReference type="Pfam" id="PF07051">
    <property type="entry name" value="OCIA"/>
    <property type="match status" value="1"/>
</dbReference>
<accession>A0A2J7PH82</accession>
<dbReference type="FunCoup" id="A0A2J7PH82">
    <property type="interactions" value="1827"/>
</dbReference>
<evidence type="ECO:0000313" key="4">
    <source>
        <dbReference type="EMBL" id="PNF15682.1"/>
    </source>
</evidence>
<dbReference type="GO" id="GO:0005768">
    <property type="term" value="C:endosome"/>
    <property type="evidence" value="ECO:0007669"/>
    <property type="project" value="TreeGrafter"/>
</dbReference>
<keyword evidence="5" id="KW-1185">Reference proteome</keyword>
<evidence type="ECO:0000259" key="3">
    <source>
        <dbReference type="Pfam" id="PF07051"/>
    </source>
</evidence>
<feature type="transmembrane region" description="Helical" evidence="2">
    <location>
        <begin position="49"/>
        <end position="68"/>
    </location>
</feature>
<dbReference type="EMBL" id="NEVH01025149">
    <property type="protein sequence ID" value="PNF15682.1"/>
    <property type="molecule type" value="Genomic_DNA"/>
</dbReference>
<gene>
    <name evidence="4" type="primary">asrij</name>
    <name evidence="4" type="ORF">B7P43_G14257</name>
</gene>
<evidence type="ECO:0000313" key="5">
    <source>
        <dbReference type="Proteomes" id="UP000235965"/>
    </source>
</evidence>
<comment type="caution">
    <text evidence="4">The sequence shown here is derived from an EMBL/GenBank/DDBJ whole genome shotgun (WGS) entry which is preliminary data.</text>
</comment>
<feature type="domain" description="OCIA" evidence="3">
    <location>
        <begin position="30"/>
        <end position="115"/>
    </location>
</feature>
<dbReference type="AlphaFoldDB" id="A0A2J7PH82"/>
<keyword evidence="2" id="KW-0812">Transmembrane</keyword>
<dbReference type="Proteomes" id="UP000235965">
    <property type="component" value="Unassembled WGS sequence"/>
</dbReference>
<feature type="compositionally biased region" description="Polar residues" evidence="1">
    <location>
        <begin position="1"/>
        <end position="13"/>
    </location>
</feature>
<feature type="compositionally biased region" description="Basic and acidic residues" evidence="1">
    <location>
        <begin position="199"/>
        <end position="213"/>
    </location>
</feature>
<feature type="region of interest" description="Disordered" evidence="1">
    <location>
        <begin position="1"/>
        <end position="29"/>
    </location>
</feature>
<evidence type="ECO:0000256" key="2">
    <source>
        <dbReference type="SAM" id="Phobius"/>
    </source>
</evidence>
<dbReference type="InterPro" id="IPR009764">
    <property type="entry name" value="OCIA_dom"/>
</dbReference>
<dbReference type="PANTHER" id="PTHR13336:SF3">
    <property type="entry name" value="OCIA DOMAIN-CONTAINING PROTEIN 1"/>
    <property type="match status" value="1"/>
</dbReference>